<protein>
    <submittedName>
        <fullName evidence="1">Uncharacterized protein</fullName>
    </submittedName>
</protein>
<keyword evidence="2" id="KW-1185">Reference proteome</keyword>
<evidence type="ECO:0000313" key="1">
    <source>
        <dbReference type="EMBL" id="KAK8865512.1"/>
    </source>
</evidence>
<accession>A0ABR2IMK9</accession>
<gene>
    <name evidence="1" type="ORF">M9Y10_011068</name>
</gene>
<name>A0ABR2IMK9_9EUKA</name>
<comment type="caution">
    <text evidence="1">The sequence shown here is derived from an EMBL/GenBank/DDBJ whole genome shotgun (WGS) entry which is preliminary data.</text>
</comment>
<sequence length="150" mass="16479">MNHQAQNEKPSGSAIYMNTVKSSIVSCKFKRNVGANSVRVVYNFPAKTFFVPISIDNCIFNGELSSGAHLMDGNVIKNKNQLSLLNVGSCKFSTDKNGALKLNGRSYSSVSLDEGKQSPFGAHLAFFGDWGVGRCFCYHFFNCCNSEKIQ</sequence>
<dbReference type="EMBL" id="JAPFFF010000016">
    <property type="protein sequence ID" value="KAK8865512.1"/>
    <property type="molecule type" value="Genomic_DNA"/>
</dbReference>
<organism evidence="1 2">
    <name type="scientific">Tritrichomonas musculus</name>
    <dbReference type="NCBI Taxonomy" id="1915356"/>
    <lineage>
        <taxon>Eukaryota</taxon>
        <taxon>Metamonada</taxon>
        <taxon>Parabasalia</taxon>
        <taxon>Tritrichomonadida</taxon>
        <taxon>Tritrichomonadidae</taxon>
        <taxon>Tritrichomonas</taxon>
    </lineage>
</organism>
<evidence type="ECO:0000313" key="2">
    <source>
        <dbReference type="Proteomes" id="UP001470230"/>
    </source>
</evidence>
<reference evidence="1 2" key="1">
    <citation type="submission" date="2024-04" db="EMBL/GenBank/DDBJ databases">
        <title>Tritrichomonas musculus Genome.</title>
        <authorList>
            <person name="Alves-Ferreira E."/>
            <person name="Grigg M."/>
            <person name="Lorenzi H."/>
            <person name="Galac M."/>
        </authorList>
    </citation>
    <scope>NUCLEOTIDE SEQUENCE [LARGE SCALE GENOMIC DNA]</scope>
    <source>
        <strain evidence="1 2">EAF2021</strain>
    </source>
</reference>
<dbReference type="Proteomes" id="UP001470230">
    <property type="component" value="Unassembled WGS sequence"/>
</dbReference>
<proteinExistence type="predicted"/>